<dbReference type="EMBL" id="JARKHS020022684">
    <property type="protein sequence ID" value="KAK8769382.1"/>
    <property type="molecule type" value="Genomic_DNA"/>
</dbReference>
<organism evidence="1 2">
    <name type="scientific">Amblyomma americanum</name>
    <name type="common">Lone star tick</name>
    <dbReference type="NCBI Taxonomy" id="6943"/>
    <lineage>
        <taxon>Eukaryota</taxon>
        <taxon>Metazoa</taxon>
        <taxon>Ecdysozoa</taxon>
        <taxon>Arthropoda</taxon>
        <taxon>Chelicerata</taxon>
        <taxon>Arachnida</taxon>
        <taxon>Acari</taxon>
        <taxon>Parasitiformes</taxon>
        <taxon>Ixodida</taxon>
        <taxon>Ixodoidea</taxon>
        <taxon>Ixodidae</taxon>
        <taxon>Amblyomminae</taxon>
        <taxon>Amblyomma</taxon>
    </lineage>
</organism>
<gene>
    <name evidence="1" type="ORF">V5799_014152</name>
</gene>
<proteinExistence type="predicted"/>
<dbReference type="AlphaFoldDB" id="A0AAQ4E434"/>
<evidence type="ECO:0000313" key="1">
    <source>
        <dbReference type="EMBL" id="KAK8769382.1"/>
    </source>
</evidence>
<protein>
    <submittedName>
        <fullName evidence="1">Uncharacterized protein</fullName>
    </submittedName>
</protein>
<keyword evidence="2" id="KW-1185">Reference proteome</keyword>
<sequence>MGVPKWQRTMFFSSGKVPGYTTVEISLWAYTTANVIRTKASLLRALQTGNILHYGFLTLVAPITKLEQWVNKAKDIFLEFKNVQGNDQSKRTIIAMGTFNYSSAMAQYADLFRRTIAKDYKADVVIVVSSSNIQEDVTSCRVVPPGALYIPPGNNPSFDVLMNMVKKANQYPDKYKIVGLSLEMAALVYRYHKNITTPGDVRINEPCTQYALVPVDVVSSAFFLR</sequence>
<evidence type="ECO:0000313" key="2">
    <source>
        <dbReference type="Proteomes" id="UP001321473"/>
    </source>
</evidence>
<accession>A0AAQ4E434</accession>
<dbReference type="Proteomes" id="UP001321473">
    <property type="component" value="Unassembled WGS sequence"/>
</dbReference>
<name>A0AAQ4E434_AMBAM</name>
<reference evidence="1 2" key="1">
    <citation type="journal article" date="2023" name="Arcadia Sci">
        <title>De novo assembly of a long-read Amblyomma americanum tick genome.</title>
        <authorList>
            <person name="Chou S."/>
            <person name="Poskanzer K.E."/>
            <person name="Rollins M."/>
            <person name="Thuy-Boun P.S."/>
        </authorList>
    </citation>
    <scope>NUCLEOTIDE SEQUENCE [LARGE SCALE GENOMIC DNA]</scope>
    <source>
        <strain evidence="1">F_SG_1</strain>
        <tissue evidence="1">Salivary glands</tissue>
    </source>
</reference>
<comment type="caution">
    <text evidence="1">The sequence shown here is derived from an EMBL/GenBank/DDBJ whole genome shotgun (WGS) entry which is preliminary data.</text>
</comment>